<dbReference type="Proteomes" id="UP000253529">
    <property type="component" value="Unassembled WGS sequence"/>
</dbReference>
<dbReference type="NCBIfam" id="NF003740">
    <property type="entry name" value="PRK05337.1"/>
    <property type="match status" value="1"/>
</dbReference>
<dbReference type="InterPro" id="IPR017853">
    <property type="entry name" value="GH"/>
</dbReference>
<keyword evidence="4" id="KW-0378">Hydrolase</keyword>
<dbReference type="InterPro" id="IPR050226">
    <property type="entry name" value="NagZ_Beta-hexosaminidase"/>
</dbReference>
<dbReference type="SUPFAM" id="SSF51445">
    <property type="entry name" value="(Trans)glycosidases"/>
    <property type="match status" value="1"/>
</dbReference>
<dbReference type="Gene3D" id="3.20.20.300">
    <property type="entry name" value="Glycoside hydrolase, family 3, N-terminal domain"/>
    <property type="match status" value="1"/>
</dbReference>
<dbReference type="InterPro" id="IPR001764">
    <property type="entry name" value="Glyco_hydro_3_N"/>
</dbReference>
<evidence type="ECO:0000256" key="4">
    <source>
        <dbReference type="ARBA" id="ARBA00022801"/>
    </source>
</evidence>
<evidence type="ECO:0000259" key="6">
    <source>
        <dbReference type="Pfam" id="PF00933"/>
    </source>
</evidence>
<dbReference type="PROSITE" id="PS00775">
    <property type="entry name" value="GLYCOSYL_HYDROL_F3"/>
    <property type="match status" value="1"/>
</dbReference>
<dbReference type="AlphaFoldDB" id="A0A366EG20"/>
<proteinExistence type="inferred from homology"/>
<name>A0A366EG20_9HYPH</name>
<keyword evidence="5" id="KW-0326">Glycosidase</keyword>
<feature type="domain" description="Glycoside hydrolase family 3 N-terminal" evidence="6">
    <location>
        <begin position="16"/>
        <end position="290"/>
    </location>
</feature>
<reference evidence="7 8" key="1">
    <citation type="submission" date="2018-06" db="EMBL/GenBank/DDBJ databases">
        <title>Genomic Encyclopedia of Type Strains, Phase IV (KMG-IV): sequencing the most valuable type-strain genomes for metagenomic binning, comparative biology and taxonomic classification.</title>
        <authorList>
            <person name="Goeker M."/>
        </authorList>
    </citation>
    <scope>NUCLEOTIDE SEQUENCE [LARGE SCALE GENOMIC DNA]</scope>
    <source>
        <strain evidence="7 8">DSM 24875</strain>
    </source>
</reference>
<sequence length="337" mass="35054">MPKAFIAGCAGLALDADERAFLRDADPWGLILFKRNVADRGQLRALTAAFRECVGRGDAPVLIDQEGGRVQRMGPPEWGAFPAAGRVGAGFAPDLADASARLIGRLIAHDLSEVGITVDCAPVLDVAEAGTHAVIGARAWGHDPVRVAALGRAFAEGLLAGGVAPVIKHIPGHGRARADSHRELPVVEASRAELARDFAPFEALADLPMAMTAHVVYRAIDPDRPATASRIVVEQVMRGEIGFGGLIMSDDLSMNALTGGFEARARAVFEAGLDLALHCNGDLAEGRAVASAAPALAGKSLARAAAALATIRAPEPFDLERARADLAAINDRLGSLA</sequence>
<keyword evidence="8" id="KW-1185">Reference proteome</keyword>
<evidence type="ECO:0000313" key="7">
    <source>
        <dbReference type="EMBL" id="RBP00966.1"/>
    </source>
</evidence>
<evidence type="ECO:0000256" key="5">
    <source>
        <dbReference type="ARBA" id="ARBA00023295"/>
    </source>
</evidence>
<accession>A0A366EG20</accession>
<evidence type="ECO:0000256" key="1">
    <source>
        <dbReference type="ARBA" id="ARBA00001231"/>
    </source>
</evidence>
<organism evidence="7 8">
    <name type="scientific">Roseiarcus fermentans</name>
    <dbReference type="NCBI Taxonomy" id="1473586"/>
    <lineage>
        <taxon>Bacteria</taxon>
        <taxon>Pseudomonadati</taxon>
        <taxon>Pseudomonadota</taxon>
        <taxon>Alphaproteobacteria</taxon>
        <taxon>Hyphomicrobiales</taxon>
        <taxon>Roseiarcaceae</taxon>
        <taxon>Roseiarcus</taxon>
    </lineage>
</organism>
<dbReference type="OrthoDB" id="9786661at2"/>
<dbReference type="InterPro" id="IPR019800">
    <property type="entry name" value="Glyco_hydro_3_AS"/>
</dbReference>
<dbReference type="Pfam" id="PF00933">
    <property type="entry name" value="Glyco_hydro_3"/>
    <property type="match status" value="1"/>
</dbReference>
<gene>
    <name evidence="7" type="ORF">DFR50_1616</name>
</gene>
<dbReference type="EC" id="3.2.1.52" evidence="3"/>
<dbReference type="PANTHER" id="PTHR30480:SF13">
    <property type="entry name" value="BETA-HEXOSAMINIDASE"/>
    <property type="match status" value="1"/>
</dbReference>
<evidence type="ECO:0000256" key="2">
    <source>
        <dbReference type="ARBA" id="ARBA00005336"/>
    </source>
</evidence>
<dbReference type="RefSeq" id="WP_113894029.1">
    <property type="nucleotide sequence ID" value="NZ_QNRK01000061.1"/>
</dbReference>
<dbReference type="GO" id="GO:0005975">
    <property type="term" value="P:carbohydrate metabolic process"/>
    <property type="evidence" value="ECO:0007669"/>
    <property type="project" value="InterPro"/>
</dbReference>
<dbReference type="InterPro" id="IPR036962">
    <property type="entry name" value="Glyco_hydro_3_N_sf"/>
</dbReference>
<dbReference type="GO" id="GO:0004563">
    <property type="term" value="F:beta-N-acetylhexosaminidase activity"/>
    <property type="evidence" value="ECO:0007669"/>
    <property type="project" value="UniProtKB-EC"/>
</dbReference>
<evidence type="ECO:0000256" key="3">
    <source>
        <dbReference type="ARBA" id="ARBA00012663"/>
    </source>
</evidence>
<dbReference type="PANTHER" id="PTHR30480">
    <property type="entry name" value="BETA-HEXOSAMINIDASE-RELATED"/>
    <property type="match status" value="1"/>
</dbReference>
<evidence type="ECO:0000313" key="8">
    <source>
        <dbReference type="Proteomes" id="UP000253529"/>
    </source>
</evidence>
<comment type="caution">
    <text evidence="7">The sequence shown here is derived from an EMBL/GenBank/DDBJ whole genome shotgun (WGS) entry which is preliminary data.</text>
</comment>
<dbReference type="GO" id="GO:0009254">
    <property type="term" value="P:peptidoglycan turnover"/>
    <property type="evidence" value="ECO:0007669"/>
    <property type="project" value="TreeGrafter"/>
</dbReference>
<protein>
    <recommendedName>
        <fullName evidence="3">beta-N-acetylhexosaminidase</fullName>
        <ecNumber evidence="3">3.2.1.52</ecNumber>
    </recommendedName>
</protein>
<dbReference type="EMBL" id="QNRK01000061">
    <property type="protein sequence ID" value="RBP00966.1"/>
    <property type="molecule type" value="Genomic_DNA"/>
</dbReference>
<comment type="catalytic activity">
    <reaction evidence="1">
        <text>Hydrolysis of terminal non-reducing N-acetyl-D-hexosamine residues in N-acetyl-beta-D-hexosaminides.</text>
        <dbReference type="EC" id="3.2.1.52"/>
    </reaction>
</comment>
<comment type="similarity">
    <text evidence="2">Belongs to the glycosyl hydrolase 3 family.</text>
</comment>